<protein>
    <submittedName>
        <fullName evidence="1">Com family DNA-binding transcriptional regulator</fullName>
    </submittedName>
</protein>
<sequence length="57" mass="6500">MEEKEIRCPNCQTNSRPGQLLLRAQFVKGEIKCPRCGALLRLEYPKDRADGRIQVIG</sequence>
<accession>A0A6I2UAE0</accession>
<dbReference type="Proteomes" id="UP000431913">
    <property type="component" value="Unassembled WGS sequence"/>
</dbReference>
<organism evidence="1 2">
    <name type="scientific">Ruthenibacterium lactatiformans</name>
    <dbReference type="NCBI Taxonomy" id="1550024"/>
    <lineage>
        <taxon>Bacteria</taxon>
        <taxon>Bacillati</taxon>
        <taxon>Bacillota</taxon>
        <taxon>Clostridia</taxon>
        <taxon>Eubacteriales</taxon>
        <taxon>Oscillospiraceae</taxon>
        <taxon>Ruthenibacterium</taxon>
    </lineage>
</organism>
<evidence type="ECO:0000313" key="1">
    <source>
        <dbReference type="EMBL" id="MST93094.1"/>
    </source>
</evidence>
<reference evidence="1 2" key="1">
    <citation type="submission" date="2019-08" db="EMBL/GenBank/DDBJ databases">
        <title>In-depth cultivation of the pig gut microbiome towards novel bacterial diversity and tailored functional studies.</title>
        <authorList>
            <person name="Wylensek D."/>
            <person name="Hitch T.C.A."/>
            <person name="Clavel T."/>
        </authorList>
    </citation>
    <scope>NUCLEOTIDE SEQUENCE [LARGE SCALE GENOMIC DNA]</scope>
    <source>
        <strain evidence="1 2">WCA3-601-WT-6J</strain>
    </source>
</reference>
<keyword evidence="1" id="KW-0238">DNA-binding</keyword>
<dbReference type="RefSeq" id="WP_117461440.1">
    <property type="nucleotide sequence ID" value="NZ_CAOJUJ010000024.1"/>
</dbReference>
<evidence type="ECO:0000313" key="2">
    <source>
        <dbReference type="Proteomes" id="UP000431913"/>
    </source>
</evidence>
<gene>
    <name evidence="1" type="ORF">FYJ76_14330</name>
</gene>
<dbReference type="AlphaFoldDB" id="A0A6I2UAE0"/>
<proteinExistence type="predicted"/>
<name>A0A6I2UAE0_9FIRM</name>
<dbReference type="EMBL" id="VUNJ01000019">
    <property type="protein sequence ID" value="MST93094.1"/>
    <property type="molecule type" value="Genomic_DNA"/>
</dbReference>
<dbReference type="GO" id="GO:0003677">
    <property type="term" value="F:DNA binding"/>
    <property type="evidence" value="ECO:0007669"/>
    <property type="project" value="UniProtKB-KW"/>
</dbReference>
<comment type="caution">
    <text evidence="1">The sequence shown here is derived from an EMBL/GenBank/DDBJ whole genome shotgun (WGS) entry which is preliminary data.</text>
</comment>